<reference evidence="1 2" key="1">
    <citation type="submission" date="2018-05" db="EMBL/GenBank/DDBJ databases">
        <title>Chitinophaga sp. K3CV102501T nov., isolated from isolated from a monsoon evergreen broad-leaved forest soil.</title>
        <authorList>
            <person name="Lv Y."/>
        </authorList>
    </citation>
    <scope>NUCLEOTIDE SEQUENCE [LARGE SCALE GENOMIC DNA]</scope>
    <source>
        <strain evidence="1 2">GDMCC 1.1325</strain>
    </source>
</reference>
<proteinExistence type="predicted"/>
<sequence>MMETKLIYIMDPLCGWCYGSADNLLKLTQQYAGRLAVEIIPAGMWAGINVRTQSRAMAQYFIRHDRQIEALTGTTFGADYFAFLGKEVILDSEVPSRAIMAVQQLAPEKAVVFMVKVQQARYLHGKDFNNTQVYLDICQELGIDTGVFQECFTAASLQTLTLHAFEKATSYASAYPSLFIEHNGRRILLEQGYASYAELDESVASVLN</sequence>
<dbReference type="CDD" id="cd03025">
    <property type="entry name" value="DsbA_FrnE_like"/>
    <property type="match status" value="1"/>
</dbReference>
<evidence type="ECO:0000313" key="1">
    <source>
        <dbReference type="EMBL" id="RBL90411.1"/>
    </source>
</evidence>
<dbReference type="Gene3D" id="1.10.472.60">
    <property type="entry name" value="putative protein disulfide isomerase domain"/>
    <property type="match status" value="1"/>
</dbReference>
<keyword evidence="1" id="KW-0413">Isomerase</keyword>
<dbReference type="Pfam" id="PF13743">
    <property type="entry name" value="Thioredoxin_5"/>
    <property type="match status" value="1"/>
</dbReference>
<dbReference type="Gene3D" id="3.40.30.10">
    <property type="entry name" value="Glutaredoxin"/>
    <property type="match status" value="1"/>
</dbReference>
<comment type="caution">
    <text evidence="1">The sequence shown here is derived from an EMBL/GenBank/DDBJ whole genome shotgun (WGS) entry which is preliminary data.</text>
</comment>
<gene>
    <name evidence="1" type="ORF">DF182_28530</name>
</gene>
<dbReference type="Proteomes" id="UP000253410">
    <property type="component" value="Unassembled WGS sequence"/>
</dbReference>
<evidence type="ECO:0000313" key="2">
    <source>
        <dbReference type="Proteomes" id="UP000253410"/>
    </source>
</evidence>
<dbReference type="InterPro" id="IPR036249">
    <property type="entry name" value="Thioredoxin-like_sf"/>
</dbReference>
<dbReference type="AlphaFoldDB" id="A0A365XWN6"/>
<accession>A0A365XWN6</accession>
<organism evidence="1 2">
    <name type="scientific">Chitinophaga flava</name>
    <dbReference type="NCBI Taxonomy" id="2259036"/>
    <lineage>
        <taxon>Bacteria</taxon>
        <taxon>Pseudomonadati</taxon>
        <taxon>Bacteroidota</taxon>
        <taxon>Chitinophagia</taxon>
        <taxon>Chitinophagales</taxon>
        <taxon>Chitinophagaceae</taxon>
        <taxon>Chitinophaga</taxon>
    </lineage>
</organism>
<keyword evidence="2" id="KW-1185">Reference proteome</keyword>
<name>A0A365XWN6_9BACT</name>
<dbReference type="OrthoDB" id="9813770at2"/>
<protein>
    <submittedName>
        <fullName evidence="1">Protein-disulfide isomerase</fullName>
    </submittedName>
</protein>
<dbReference type="GO" id="GO:0016853">
    <property type="term" value="F:isomerase activity"/>
    <property type="evidence" value="ECO:0007669"/>
    <property type="project" value="UniProtKB-KW"/>
</dbReference>
<dbReference type="SUPFAM" id="SSF52833">
    <property type="entry name" value="Thioredoxin-like"/>
    <property type="match status" value="1"/>
</dbReference>
<dbReference type="EMBL" id="QFFJ01000002">
    <property type="protein sequence ID" value="RBL90411.1"/>
    <property type="molecule type" value="Genomic_DNA"/>
</dbReference>